<evidence type="ECO:0000313" key="4">
    <source>
        <dbReference type="Proteomes" id="UP001246473"/>
    </source>
</evidence>
<reference evidence="3" key="1">
    <citation type="submission" date="2022-08" db="EMBL/GenBank/DDBJ databases">
        <authorList>
            <person name="Kim S.-J."/>
        </authorList>
    </citation>
    <scope>NUCLEOTIDE SEQUENCE</scope>
    <source>
        <strain evidence="3">KJ</strain>
    </source>
</reference>
<sequence length="76" mass="7381">MKVKRNRTLVILIILAATALAGCKKTDDTSRNTLSSGSSGVMSNSAGLSGTPGSSDAAKRASDAAASSGAPASAAQ</sequence>
<proteinExistence type="predicted"/>
<feature type="chain" id="PRO_5042956173" description="Lipoprotein" evidence="2">
    <location>
        <begin position="22"/>
        <end position="76"/>
    </location>
</feature>
<keyword evidence="2" id="KW-0732">Signal</keyword>
<feature type="compositionally biased region" description="Low complexity" evidence="1">
    <location>
        <begin position="35"/>
        <end position="47"/>
    </location>
</feature>
<accession>A0AAP5Q6Z2</accession>
<gene>
    <name evidence="3" type="ORF">ParKJ_06315</name>
</gene>
<dbReference type="AlphaFoldDB" id="A0AAP5Q6Z2"/>
<evidence type="ECO:0008006" key="5">
    <source>
        <dbReference type="Google" id="ProtNLM"/>
    </source>
</evidence>
<organism evidence="3 4">
    <name type="scientific">Paraburkholderia fungorum</name>
    <dbReference type="NCBI Taxonomy" id="134537"/>
    <lineage>
        <taxon>Bacteria</taxon>
        <taxon>Pseudomonadati</taxon>
        <taxon>Pseudomonadota</taxon>
        <taxon>Betaproteobacteria</taxon>
        <taxon>Burkholderiales</taxon>
        <taxon>Burkholderiaceae</taxon>
        <taxon>Paraburkholderia</taxon>
    </lineage>
</organism>
<name>A0AAP5Q6Z2_9BURK</name>
<protein>
    <recommendedName>
        <fullName evidence="5">Lipoprotein</fullName>
    </recommendedName>
</protein>
<feature type="signal peptide" evidence="2">
    <location>
        <begin position="1"/>
        <end position="21"/>
    </location>
</feature>
<evidence type="ECO:0000256" key="2">
    <source>
        <dbReference type="SAM" id="SignalP"/>
    </source>
</evidence>
<evidence type="ECO:0000313" key="3">
    <source>
        <dbReference type="EMBL" id="MDT8837020.1"/>
    </source>
</evidence>
<dbReference type="RefSeq" id="WP_244207461.1">
    <property type="nucleotide sequence ID" value="NZ_JANSLM010000002.1"/>
</dbReference>
<evidence type="ECO:0000256" key="1">
    <source>
        <dbReference type="SAM" id="MobiDB-lite"/>
    </source>
</evidence>
<feature type="region of interest" description="Disordered" evidence="1">
    <location>
        <begin position="24"/>
        <end position="76"/>
    </location>
</feature>
<dbReference type="Proteomes" id="UP001246473">
    <property type="component" value="Unassembled WGS sequence"/>
</dbReference>
<feature type="compositionally biased region" description="Low complexity" evidence="1">
    <location>
        <begin position="63"/>
        <end position="76"/>
    </location>
</feature>
<comment type="caution">
    <text evidence="3">The sequence shown here is derived from an EMBL/GenBank/DDBJ whole genome shotgun (WGS) entry which is preliminary data.</text>
</comment>
<dbReference type="EMBL" id="JANSLM010000002">
    <property type="protein sequence ID" value="MDT8837020.1"/>
    <property type="molecule type" value="Genomic_DNA"/>
</dbReference>
<dbReference type="PROSITE" id="PS51257">
    <property type="entry name" value="PROKAR_LIPOPROTEIN"/>
    <property type="match status" value="1"/>
</dbReference>